<evidence type="ECO:0000256" key="1">
    <source>
        <dbReference type="SAM" id="Phobius"/>
    </source>
</evidence>
<dbReference type="Proteomes" id="UP000461409">
    <property type="component" value="Unassembled WGS sequence"/>
</dbReference>
<keyword evidence="1" id="KW-1133">Transmembrane helix</keyword>
<dbReference type="AlphaFoldDB" id="A0A844XFR0"/>
<reference evidence="2 3" key="2">
    <citation type="submission" date="2020-02" db="EMBL/GenBank/DDBJ databases">
        <title>Erythrobacter dongmakensis sp. nov., isolated from a tidal mudflat.</title>
        <authorList>
            <person name="Kim I.S."/>
        </authorList>
    </citation>
    <scope>NUCLEOTIDE SEQUENCE [LARGE SCALE GENOMIC DNA]</scope>
    <source>
        <strain evidence="2 3">GH3-10</strain>
    </source>
</reference>
<feature type="transmembrane region" description="Helical" evidence="1">
    <location>
        <begin position="54"/>
        <end position="72"/>
    </location>
</feature>
<feature type="transmembrane region" description="Helical" evidence="1">
    <location>
        <begin position="29"/>
        <end position="47"/>
    </location>
</feature>
<reference evidence="2 3" key="1">
    <citation type="submission" date="2019-12" db="EMBL/GenBank/DDBJ databases">
        <authorList>
            <person name="Lee S.D."/>
        </authorList>
    </citation>
    <scope>NUCLEOTIDE SEQUENCE [LARGE SCALE GENOMIC DNA]</scope>
    <source>
        <strain evidence="2 3">GH3-10</strain>
    </source>
</reference>
<keyword evidence="1" id="KW-0812">Transmembrane</keyword>
<accession>A0A844XFR0</accession>
<keyword evidence="3" id="KW-1185">Reference proteome</keyword>
<evidence type="ECO:0000313" key="3">
    <source>
        <dbReference type="Proteomes" id="UP000461409"/>
    </source>
</evidence>
<keyword evidence="1" id="KW-0472">Membrane</keyword>
<name>A0A844XFR0_9SPHN</name>
<dbReference type="EMBL" id="WUBR01000002">
    <property type="protein sequence ID" value="MWV28492.1"/>
    <property type="molecule type" value="Genomic_DNA"/>
</dbReference>
<gene>
    <name evidence="2" type="ORF">GRF63_11315</name>
</gene>
<dbReference type="RefSeq" id="WP_160486086.1">
    <property type="nucleotide sequence ID" value="NZ_WUBR01000002.1"/>
</dbReference>
<organism evidence="2 3">
    <name type="scientific">Aurantiacibacter rhizosphaerae</name>
    <dbReference type="NCBI Taxonomy" id="2691582"/>
    <lineage>
        <taxon>Bacteria</taxon>
        <taxon>Pseudomonadati</taxon>
        <taxon>Pseudomonadota</taxon>
        <taxon>Alphaproteobacteria</taxon>
        <taxon>Sphingomonadales</taxon>
        <taxon>Erythrobacteraceae</taxon>
        <taxon>Aurantiacibacter</taxon>
    </lineage>
</organism>
<comment type="caution">
    <text evidence="2">The sequence shown here is derived from an EMBL/GenBank/DDBJ whole genome shotgun (WGS) entry which is preliminary data.</text>
</comment>
<evidence type="ECO:0000313" key="2">
    <source>
        <dbReference type="EMBL" id="MWV28492.1"/>
    </source>
</evidence>
<proteinExistence type="predicted"/>
<sequence>MLNIVSILIGLLSLIIVIPSQIPLLGWGNWFALPIIVAGIVIGQLSSSNGGRNFCLIVLLIAAVRLTLGGGIF</sequence>
<protein>
    <submittedName>
        <fullName evidence="2">Uncharacterized protein</fullName>
    </submittedName>
</protein>